<accession>A0A4Q2A7S9</accession>
<sequence length="103" mass="11114">MSLQSADMRRLIVEAGLAAVNHGLYREAWAIHSALPTLIPDANDRRAIEVVMLIGLGRIGSAARLLEQAPAQHAKLLSPLLAPPVVTPFTHLKSHIKRNPDGS</sequence>
<protein>
    <submittedName>
        <fullName evidence="1">EscG/YscG/SsaH family type III secretion system needle protein co-chaperone</fullName>
    </submittedName>
</protein>
<dbReference type="EMBL" id="QWEX01000003">
    <property type="protein sequence ID" value="RXV65299.1"/>
    <property type="molecule type" value="Genomic_DNA"/>
</dbReference>
<evidence type="ECO:0000313" key="1">
    <source>
        <dbReference type="EMBL" id="RXV65299.1"/>
    </source>
</evidence>
<dbReference type="Gene3D" id="1.25.40.10">
    <property type="entry name" value="Tetratricopeptide repeat domain"/>
    <property type="match status" value="1"/>
</dbReference>
<dbReference type="Proteomes" id="UP000289650">
    <property type="component" value="Unassembled WGS sequence"/>
</dbReference>
<gene>
    <name evidence="1" type="ORF">D1006_34855</name>
</gene>
<reference evidence="1 2" key="1">
    <citation type="submission" date="2018-08" db="EMBL/GenBank/DDBJ databases">
        <title>Mountain-cultivated ginseng endophyte, Burkholderia stabilis and its activity against ginseng root rot disease.</title>
        <authorList>
            <person name="Tapan Kumar M."/>
            <person name="Bae H."/>
            <person name="Shanmugam G."/>
            <person name="Jeon J."/>
        </authorList>
    </citation>
    <scope>NUCLEOTIDE SEQUENCE [LARGE SCALE GENOMIC DNA]</scope>
    <source>
        <strain evidence="1 2">EB159</strain>
    </source>
</reference>
<name>A0A4Q2A7S9_9BURK</name>
<dbReference type="Pfam" id="PF06287">
    <property type="entry name" value="DUF1039"/>
    <property type="match status" value="1"/>
</dbReference>
<comment type="caution">
    <text evidence="1">The sequence shown here is derived from an EMBL/GenBank/DDBJ whole genome shotgun (WGS) entry which is preliminary data.</text>
</comment>
<dbReference type="OrthoDB" id="9035402at2"/>
<dbReference type="NCBIfam" id="TIGR02498">
    <property type="entry name" value="type_III_ssaH"/>
    <property type="match status" value="1"/>
</dbReference>
<dbReference type="InterPro" id="IPR011990">
    <property type="entry name" value="TPR-like_helical_dom_sf"/>
</dbReference>
<evidence type="ECO:0000313" key="2">
    <source>
        <dbReference type="Proteomes" id="UP000289650"/>
    </source>
</evidence>
<dbReference type="InterPro" id="IPR010437">
    <property type="entry name" value="T3SS_SsaH/EsaH"/>
</dbReference>
<proteinExistence type="predicted"/>
<dbReference type="AlphaFoldDB" id="A0A4Q2A7S9"/>
<organism evidence="1 2">
    <name type="scientific">Burkholderia stabilis</name>
    <dbReference type="NCBI Taxonomy" id="95485"/>
    <lineage>
        <taxon>Bacteria</taxon>
        <taxon>Pseudomonadati</taxon>
        <taxon>Pseudomonadota</taxon>
        <taxon>Betaproteobacteria</taxon>
        <taxon>Burkholderiales</taxon>
        <taxon>Burkholderiaceae</taxon>
        <taxon>Burkholderia</taxon>
        <taxon>Burkholderia cepacia complex</taxon>
    </lineage>
</organism>
<dbReference type="RefSeq" id="WP_129517744.1">
    <property type="nucleotide sequence ID" value="NZ_QWEX01000003.1"/>
</dbReference>